<keyword evidence="1" id="KW-0732">Signal</keyword>
<dbReference type="CDD" id="cd00865">
    <property type="entry name" value="PEBP_bact_arch"/>
    <property type="match status" value="1"/>
</dbReference>
<sequence>MKLNALAAAVAFFAAVPLSTAGTARADGFRLTSPDIAEGKPLAEAQVFSGFGCTGGNTSPALSWSGAPAGTKSFVVTAYDPDAPTGSGWWHWVAFDLPASTSGLARGAGTAGGMPAGTVQARNDYGKAGFGGACPPPGAPHRYIFKVTALKVEKLGVDADASAALIGFMTNANALGSATITATYGR</sequence>
<dbReference type="PANTHER" id="PTHR30289">
    <property type="entry name" value="UNCHARACTERIZED PROTEIN YBCL-RELATED"/>
    <property type="match status" value="1"/>
</dbReference>
<dbReference type="PANTHER" id="PTHR30289:SF1">
    <property type="entry name" value="PEBP (PHOSPHATIDYLETHANOLAMINE-BINDING PROTEIN) FAMILY PROTEIN"/>
    <property type="match status" value="1"/>
</dbReference>
<dbReference type="SUPFAM" id="SSF49777">
    <property type="entry name" value="PEBP-like"/>
    <property type="match status" value="1"/>
</dbReference>
<dbReference type="AlphaFoldDB" id="A0AAU7X4H1"/>
<feature type="signal peptide" evidence="1">
    <location>
        <begin position="1"/>
        <end position="26"/>
    </location>
</feature>
<dbReference type="RefSeq" id="WP_407048126.1">
    <property type="nucleotide sequence ID" value="NZ_CP158568.1"/>
</dbReference>
<dbReference type="Gene3D" id="3.90.280.10">
    <property type="entry name" value="PEBP-like"/>
    <property type="match status" value="1"/>
</dbReference>
<dbReference type="Pfam" id="PF01161">
    <property type="entry name" value="PBP"/>
    <property type="match status" value="1"/>
</dbReference>
<proteinExistence type="predicted"/>
<evidence type="ECO:0000313" key="2">
    <source>
        <dbReference type="EMBL" id="XBY43024.1"/>
    </source>
</evidence>
<dbReference type="EMBL" id="CP158568">
    <property type="protein sequence ID" value="XBY43024.1"/>
    <property type="molecule type" value="Genomic_DNA"/>
</dbReference>
<accession>A0AAU7X4H1</accession>
<dbReference type="InterPro" id="IPR036610">
    <property type="entry name" value="PEBP-like_sf"/>
</dbReference>
<dbReference type="GO" id="GO:0004860">
    <property type="term" value="F:protein kinase inhibitor activity"/>
    <property type="evidence" value="ECO:0007669"/>
    <property type="project" value="UniProtKB-KW"/>
</dbReference>
<dbReference type="KEGG" id="mflg:ABS361_13005"/>
<dbReference type="InterPro" id="IPR008914">
    <property type="entry name" value="PEBP"/>
</dbReference>
<gene>
    <name evidence="2" type="ORF">ABS361_13005</name>
</gene>
<dbReference type="InterPro" id="IPR005247">
    <property type="entry name" value="YbhB_YbcL/LppC-like"/>
</dbReference>
<protein>
    <submittedName>
        <fullName evidence="2">YbhB/YbcL family Raf kinase inhibitor-like protein</fullName>
    </submittedName>
</protein>
<evidence type="ECO:0000256" key="1">
    <source>
        <dbReference type="SAM" id="SignalP"/>
    </source>
</evidence>
<organism evidence="2">
    <name type="scientific">Methyloraptor flagellatus</name>
    <dbReference type="NCBI Taxonomy" id="3162530"/>
    <lineage>
        <taxon>Bacteria</taxon>
        <taxon>Pseudomonadati</taxon>
        <taxon>Pseudomonadota</taxon>
        <taxon>Alphaproteobacteria</taxon>
        <taxon>Hyphomicrobiales</taxon>
        <taxon>Ancalomicrobiaceae</taxon>
        <taxon>Methyloraptor</taxon>
    </lineage>
</organism>
<dbReference type="NCBIfam" id="TIGR00481">
    <property type="entry name" value="YbhB/YbcL family Raf kinase inhibitor-like protein"/>
    <property type="match status" value="1"/>
</dbReference>
<keyword evidence="2" id="KW-0649">Protein kinase inhibitor</keyword>
<name>A0AAU7X4H1_9HYPH</name>
<feature type="chain" id="PRO_5043369582" evidence="1">
    <location>
        <begin position="27"/>
        <end position="186"/>
    </location>
</feature>
<reference evidence="2" key="1">
    <citation type="submission" date="2024-06" db="EMBL/GenBank/DDBJ databases">
        <title>Methylostella associata gen. nov., sp. nov., a novel Ancalomicrobiaceae-affiliated facultatively methylotrophic bacteria that feed on methanotrophs of the genus Methylococcus.</title>
        <authorList>
            <person name="Saltykova V."/>
            <person name="Danilova O.V."/>
            <person name="Oshkin I.Y."/>
            <person name="Belova S.E."/>
            <person name="Pimenov N.V."/>
            <person name="Dedysh S.N."/>
        </authorList>
    </citation>
    <scope>NUCLEOTIDE SEQUENCE</scope>
    <source>
        <strain evidence="2">S20</strain>
    </source>
</reference>